<sequence length="284" mass="32721">MPTIMDYMISPLPIRLFDCMVDRSKLRLKSLTITNAGHLPGRTMQRANARFERWAFVYIGAGRGYYETSAGRQVVEAGSLFCLFPGEIFQYGPDSDGYWDEYYFTLEGERIQEWMAHWFEQPELVKKVGVDDTLVTKMELIFQLIESGIPANLDRAALALESLLFDMSLRLGQQESSNRSLFVHKLIDDLVSSVYQPLDSEAVAMRHHISIPTLRRIVHDYSGYPLGEYVHRLKMAEAKKLLLNTDKSVKEIADLLGYKDVFYFSRLFKKYVLAAPKTYRSRMG</sequence>
<dbReference type="InterPro" id="IPR018060">
    <property type="entry name" value="HTH_AraC"/>
</dbReference>
<evidence type="ECO:0000256" key="1">
    <source>
        <dbReference type="ARBA" id="ARBA00023015"/>
    </source>
</evidence>
<accession>A0ABW0W4Y6</accession>
<dbReference type="InterPro" id="IPR009057">
    <property type="entry name" value="Homeodomain-like_sf"/>
</dbReference>
<dbReference type="InterPro" id="IPR003313">
    <property type="entry name" value="AraC-bd"/>
</dbReference>
<gene>
    <name evidence="5" type="ORF">ACFPYJ_25060</name>
</gene>
<dbReference type="InterPro" id="IPR037923">
    <property type="entry name" value="HTH-like"/>
</dbReference>
<evidence type="ECO:0000313" key="5">
    <source>
        <dbReference type="EMBL" id="MFC5652322.1"/>
    </source>
</evidence>
<keyword evidence="2" id="KW-0238">DNA-binding</keyword>
<organism evidence="5 6">
    <name type="scientific">Paenibacillus solisilvae</name>
    <dbReference type="NCBI Taxonomy" id="2486751"/>
    <lineage>
        <taxon>Bacteria</taxon>
        <taxon>Bacillati</taxon>
        <taxon>Bacillota</taxon>
        <taxon>Bacilli</taxon>
        <taxon>Bacillales</taxon>
        <taxon>Paenibacillaceae</taxon>
        <taxon>Paenibacillus</taxon>
    </lineage>
</organism>
<dbReference type="SMART" id="SM00342">
    <property type="entry name" value="HTH_ARAC"/>
    <property type="match status" value="1"/>
</dbReference>
<dbReference type="Gene3D" id="1.10.10.60">
    <property type="entry name" value="Homeodomain-like"/>
    <property type="match status" value="1"/>
</dbReference>
<evidence type="ECO:0000259" key="4">
    <source>
        <dbReference type="PROSITE" id="PS01124"/>
    </source>
</evidence>
<keyword evidence="3" id="KW-0804">Transcription</keyword>
<dbReference type="SUPFAM" id="SSF51215">
    <property type="entry name" value="Regulatory protein AraC"/>
    <property type="match status" value="1"/>
</dbReference>
<dbReference type="RefSeq" id="WP_379190957.1">
    <property type="nucleotide sequence ID" value="NZ_JBHSOW010000095.1"/>
</dbReference>
<keyword evidence="6" id="KW-1185">Reference proteome</keyword>
<dbReference type="PANTHER" id="PTHR43280:SF2">
    <property type="entry name" value="HTH-TYPE TRANSCRIPTIONAL REGULATOR EXSA"/>
    <property type="match status" value="1"/>
</dbReference>
<protein>
    <submittedName>
        <fullName evidence="5">AraC family transcriptional regulator</fullName>
    </submittedName>
</protein>
<dbReference type="SUPFAM" id="SSF46689">
    <property type="entry name" value="Homeodomain-like"/>
    <property type="match status" value="1"/>
</dbReference>
<comment type="caution">
    <text evidence="5">The sequence shown here is derived from an EMBL/GenBank/DDBJ whole genome shotgun (WGS) entry which is preliminary data.</text>
</comment>
<dbReference type="EMBL" id="JBHSOW010000095">
    <property type="protein sequence ID" value="MFC5652322.1"/>
    <property type="molecule type" value="Genomic_DNA"/>
</dbReference>
<dbReference type="Proteomes" id="UP001596047">
    <property type="component" value="Unassembled WGS sequence"/>
</dbReference>
<keyword evidence="1" id="KW-0805">Transcription regulation</keyword>
<dbReference type="Gene3D" id="2.60.120.280">
    <property type="entry name" value="Regulatory protein AraC"/>
    <property type="match status" value="1"/>
</dbReference>
<proteinExistence type="predicted"/>
<name>A0ABW0W4Y6_9BACL</name>
<reference evidence="6" key="1">
    <citation type="journal article" date="2019" name="Int. J. Syst. Evol. Microbiol.">
        <title>The Global Catalogue of Microorganisms (GCM) 10K type strain sequencing project: providing services to taxonomists for standard genome sequencing and annotation.</title>
        <authorList>
            <consortium name="The Broad Institute Genomics Platform"/>
            <consortium name="The Broad Institute Genome Sequencing Center for Infectious Disease"/>
            <person name="Wu L."/>
            <person name="Ma J."/>
        </authorList>
    </citation>
    <scope>NUCLEOTIDE SEQUENCE [LARGE SCALE GENOMIC DNA]</scope>
    <source>
        <strain evidence="6">CGMCC 1.3240</strain>
    </source>
</reference>
<evidence type="ECO:0000256" key="3">
    <source>
        <dbReference type="ARBA" id="ARBA00023163"/>
    </source>
</evidence>
<evidence type="ECO:0000256" key="2">
    <source>
        <dbReference type="ARBA" id="ARBA00023125"/>
    </source>
</evidence>
<dbReference type="Pfam" id="PF02311">
    <property type="entry name" value="AraC_binding"/>
    <property type="match status" value="1"/>
</dbReference>
<dbReference type="PROSITE" id="PS01124">
    <property type="entry name" value="HTH_ARAC_FAMILY_2"/>
    <property type="match status" value="1"/>
</dbReference>
<feature type="domain" description="HTH araC/xylS-type" evidence="4">
    <location>
        <begin position="184"/>
        <end position="282"/>
    </location>
</feature>
<evidence type="ECO:0000313" key="6">
    <source>
        <dbReference type="Proteomes" id="UP001596047"/>
    </source>
</evidence>
<dbReference type="Pfam" id="PF12833">
    <property type="entry name" value="HTH_18"/>
    <property type="match status" value="1"/>
</dbReference>
<dbReference type="PANTHER" id="PTHR43280">
    <property type="entry name" value="ARAC-FAMILY TRANSCRIPTIONAL REGULATOR"/>
    <property type="match status" value="1"/>
</dbReference>